<gene>
    <name evidence="2" type="ORF">NKE59_07950</name>
</gene>
<dbReference type="InterPro" id="IPR051783">
    <property type="entry name" value="NAD(P)-dependent_oxidoreduct"/>
</dbReference>
<evidence type="ECO:0000259" key="1">
    <source>
        <dbReference type="Pfam" id="PF13460"/>
    </source>
</evidence>
<dbReference type="InterPro" id="IPR036291">
    <property type="entry name" value="NAD(P)-bd_dom_sf"/>
</dbReference>
<dbReference type="PANTHER" id="PTHR48079">
    <property type="entry name" value="PROTEIN YEEZ"/>
    <property type="match status" value="1"/>
</dbReference>
<dbReference type="RefSeq" id="WP_353438447.1">
    <property type="nucleotide sequence ID" value="NZ_CP099959.1"/>
</dbReference>
<dbReference type="AlphaFoldDB" id="A0AAU8A206"/>
<dbReference type="EMBL" id="CP099959">
    <property type="protein sequence ID" value="XCC57417.1"/>
    <property type="molecule type" value="Genomic_DNA"/>
</dbReference>
<organism evidence="2">
    <name type="scientific">Polynucleobacter sp. UK-FUSCHL-C3</name>
    <dbReference type="NCBI Taxonomy" id="2955208"/>
    <lineage>
        <taxon>Bacteria</taxon>
        <taxon>Pseudomonadati</taxon>
        <taxon>Pseudomonadota</taxon>
        <taxon>Betaproteobacteria</taxon>
        <taxon>Burkholderiales</taxon>
        <taxon>Burkholderiaceae</taxon>
        <taxon>Polynucleobacter</taxon>
    </lineage>
</organism>
<dbReference type="Gene3D" id="3.40.50.720">
    <property type="entry name" value="NAD(P)-binding Rossmann-like Domain"/>
    <property type="match status" value="1"/>
</dbReference>
<dbReference type="CDD" id="cd05266">
    <property type="entry name" value="SDR_a4"/>
    <property type="match status" value="1"/>
</dbReference>
<proteinExistence type="predicted"/>
<dbReference type="GO" id="GO:0005737">
    <property type="term" value="C:cytoplasm"/>
    <property type="evidence" value="ECO:0007669"/>
    <property type="project" value="TreeGrafter"/>
</dbReference>
<reference evidence="2" key="1">
    <citation type="submission" date="2022-06" db="EMBL/GenBank/DDBJ databases">
        <title>New Polynucleobacter species.</title>
        <authorList>
            <person name="Hahn M.W."/>
        </authorList>
    </citation>
    <scope>NUCLEOTIDE SEQUENCE</scope>
    <source>
        <strain evidence="2">UK-FUSCHL-C3</strain>
    </source>
</reference>
<dbReference type="PANTHER" id="PTHR48079:SF6">
    <property type="entry name" value="NAD(P)-BINDING DOMAIN-CONTAINING PROTEIN-RELATED"/>
    <property type="match status" value="1"/>
</dbReference>
<sequence length="308" mass="34501">MTSICSAFRRPRILIIGCGDIGQRVVTQLLSGPNAHLGKTYAKPKIFALSSSPERFAELRQQGITPIGGDLDHPETLWRIARLASNVIHLAPPQNEGEHDLRTRNLIQILSQGAGSVRRFVYVSTTGVYGNRHGDYVDESSPPLATSQRAKRRMDAESVLRHWAIHQGVNLSILRVPGIYGPNRLPIERLNAKTPALTSEEDAYSNHIHADDLARLILGALFIGKPQRIVNACDGSEQKMGDYFDAVAMALNLPKPQRLSREEVRTAVSPMLWSFMSESRRVRNKRLPELKRKLLYPTVADYLKTLKR</sequence>
<evidence type="ECO:0000313" key="2">
    <source>
        <dbReference type="EMBL" id="XCC57417.1"/>
    </source>
</evidence>
<protein>
    <submittedName>
        <fullName evidence="2">SDR family oxidoreductase</fullName>
    </submittedName>
</protein>
<dbReference type="SUPFAM" id="SSF51735">
    <property type="entry name" value="NAD(P)-binding Rossmann-fold domains"/>
    <property type="match status" value="1"/>
</dbReference>
<accession>A0AAU8A206</accession>
<dbReference type="GO" id="GO:0004029">
    <property type="term" value="F:aldehyde dehydrogenase (NAD+) activity"/>
    <property type="evidence" value="ECO:0007669"/>
    <property type="project" value="TreeGrafter"/>
</dbReference>
<name>A0AAU8A206_9BURK</name>
<dbReference type="InterPro" id="IPR016040">
    <property type="entry name" value="NAD(P)-bd_dom"/>
</dbReference>
<dbReference type="Pfam" id="PF13460">
    <property type="entry name" value="NAD_binding_10"/>
    <property type="match status" value="1"/>
</dbReference>
<feature type="domain" description="NAD(P)-binding" evidence="1">
    <location>
        <begin position="19"/>
        <end position="221"/>
    </location>
</feature>